<dbReference type="InterPro" id="IPR038081">
    <property type="entry name" value="CalX-like_sf"/>
</dbReference>
<protein>
    <submittedName>
        <fullName evidence="6">Surface adhesion protein</fullName>
    </submittedName>
</protein>
<dbReference type="RefSeq" id="WP_005351869.1">
    <property type="nucleotide sequence ID" value="NZ_APVG01000018.1"/>
</dbReference>
<keyword evidence="1" id="KW-0732">Signal</keyword>
<dbReference type="NCBIfam" id="NF033682">
    <property type="entry name" value="retention_LapA"/>
    <property type="match status" value="1"/>
</dbReference>
<proteinExistence type="predicted"/>
<dbReference type="InterPro" id="IPR047777">
    <property type="entry name" value="LapA-like_RM"/>
</dbReference>
<feature type="domain" description="LapA adhesin" evidence="5">
    <location>
        <begin position="157"/>
        <end position="253"/>
    </location>
</feature>
<organism evidence="6 7">
    <name type="scientific">Aeromonas diversa CDC 2478-85</name>
    <dbReference type="NCBI Taxonomy" id="1268237"/>
    <lineage>
        <taxon>Bacteria</taxon>
        <taxon>Pseudomonadati</taxon>
        <taxon>Pseudomonadota</taxon>
        <taxon>Gammaproteobacteria</taxon>
        <taxon>Aeromonadales</taxon>
        <taxon>Aeromonadaceae</taxon>
        <taxon>Aeromonas</taxon>
    </lineage>
</organism>
<evidence type="ECO:0000256" key="1">
    <source>
        <dbReference type="ARBA" id="ARBA00022729"/>
    </source>
</evidence>
<gene>
    <name evidence="6" type="ORF">G114_08842</name>
</gene>
<evidence type="ECO:0000313" key="6">
    <source>
        <dbReference type="EMBL" id="ENY72339.1"/>
    </source>
</evidence>
<dbReference type="SUPFAM" id="SSF141072">
    <property type="entry name" value="CalX-like"/>
    <property type="match status" value="2"/>
</dbReference>
<dbReference type="Gene3D" id="2.60.40.2030">
    <property type="match status" value="2"/>
</dbReference>
<dbReference type="GO" id="GO:0007154">
    <property type="term" value="P:cell communication"/>
    <property type="evidence" value="ECO:0007669"/>
    <property type="project" value="InterPro"/>
</dbReference>
<feature type="domain" description="LapA adhesin" evidence="5">
    <location>
        <begin position="355"/>
        <end position="458"/>
    </location>
</feature>
<dbReference type="Pfam" id="PF03160">
    <property type="entry name" value="Calx-beta"/>
    <property type="match status" value="1"/>
</dbReference>
<feature type="domain" description="Calx-beta" evidence="4">
    <location>
        <begin position="591"/>
        <end position="681"/>
    </location>
</feature>
<evidence type="ECO:0000259" key="4">
    <source>
        <dbReference type="Pfam" id="PF03160"/>
    </source>
</evidence>
<dbReference type="AlphaFoldDB" id="N9U1U0"/>
<dbReference type="OrthoDB" id="8481600at2"/>
<feature type="domain" description="LapA adhesin" evidence="5">
    <location>
        <begin position="255"/>
        <end position="352"/>
    </location>
</feature>
<name>N9U1U0_9GAMM</name>
<sequence>MSTTTLQHDAVISQLSGKVYLVNEDGTRRLVLEGELLPKGAVVVSDDGAFELRDPAPLAQGDEPAEQVTASVSGDIDALQQAILEGQDPTQAFDATAAGGAPAAGGGVAGTSNSGFVVLERSGYETLAVAGYDTTRTETVALSENVTPGIDDFKPDAELTLSADGSVSEGGSITYVATVDHPVYGSELVVTLSNGATIVIPLGQTTASVVVAAPGDDVYLDASTLSVSVTGTSGGNFNTVTAGPAVTTEVTDTIDTATATLTATPSVTEGGVITYTVTLSHPAQGEVSLTLSNGQIVTVADGQRIGSIDFQTPPNDVYNNGSTVSATITAASGGNFEQLAVSQAPAETRINDSIDVTTVTLSSATQGQNVVEGGSIVYTATASNPVTETPLLVTLSNGVVITIPVGASSASSEPISVRGDDIYQQGNEVLSVTITGTSGGNYEALTPSGTVTHIVVDDQDAPTLTLTGDASVLEGSRANYTLTISDAPKSDLIVKMVVGHITTDDGDVQTVTRDVVIKAGTTATTFEVASQDDAIDEPVEQFLVSVTDVSGGGYEKAPALPNSVVTSVIDNDEAPDVDRVSDALDVRGEVVDEGESAVFTVTLTNGSSSETAFNWSLGDKSATLGLDYTRDVTLSDGVTLSADGSQLIVPAGVTHFTVTVPTLEDSVDEQDETFTLTVGGKSGTATIIDNDAGPTIDSVSVTNAD</sequence>
<dbReference type="GO" id="GO:0016020">
    <property type="term" value="C:membrane"/>
    <property type="evidence" value="ECO:0007669"/>
    <property type="project" value="InterPro"/>
</dbReference>
<feature type="domain" description="LapA adhesin" evidence="5">
    <location>
        <begin position="460"/>
        <end position="570"/>
    </location>
</feature>
<dbReference type="EMBL" id="APVG01000018">
    <property type="protein sequence ID" value="ENY72339.1"/>
    <property type="molecule type" value="Genomic_DNA"/>
</dbReference>
<evidence type="ECO:0000313" key="7">
    <source>
        <dbReference type="Proteomes" id="UP000023775"/>
    </source>
</evidence>
<evidence type="ECO:0000256" key="3">
    <source>
        <dbReference type="ARBA" id="ARBA00022837"/>
    </source>
</evidence>
<comment type="caution">
    <text evidence="6">The sequence shown here is derived from an EMBL/GenBank/DDBJ whole genome shotgun (WGS) entry which is preliminary data.</text>
</comment>
<dbReference type="eggNOG" id="COG2931">
    <property type="taxonomic scope" value="Bacteria"/>
</dbReference>
<keyword evidence="2" id="KW-0677">Repeat</keyword>
<dbReference type="Pfam" id="PF20579">
    <property type="entry name" value="LapA"/>
    <property type="match status" value="4"/>
</dbReference>
<dbReference type="InterPro" id="IPR003644">
    <property type="entry name" value="Calx_beta"/>
</dbReference>
<dbReference type="InterPro" id="IPR046779">
    <property type="entry name" value="LapA_adhesin_dom"/>
</dbReference>
<evidence type="ECO:0000259" key="5">
    <source>
        <dbReference type="Pfam" id="PF20579"/>
    </source>
</evidence>
<accession>N9U1U0</accession>
<dbReference type="Proteomes" id="UP000023775">
    <property type="component" value="Unassembled WGS sequence"/>
</dbReference>
<keyword evidence="3" id="KW-0106">Calcium</keyword>
<feature type="non-terminal residue" evidence="6">
    <location>
        <position position="705"/>
    </location>
</feature>
<reference evidence="6 7" key="1">
    <citation type="journal article" date="2013" name="Genome Announc.">
        <title>Draft Genome Sequence of the Aeromonas diversa Type Strain.</title>
        <authorList>
            <person name="Farfan M."/>
            <person name="Spataro N."/>
            <person name="Sanglas A."/>
            <person name="Albarral V."/>
            <person name="Loren J.G."/>
            <person name="Bosch E."/>
            <person name="Fuste M.C."/>
        </authorList>
    </citation>
    <scope>NUCLEOTIDE SEQUENCE [LARGE SCALE GENOMIC DNA]</scope>
    <source>
        <strain evidence="6 7">2478-85</strain>
    </source>
</reference>
<evidence type="ECO:0000256" key="2">
    <source>
        <dbReference type="ARBA" id="ARBA00022737"/>
    </source>
</evidence>
<keyword evidence="7" id="KW-1185">Reference proteome</keyword>